<dbReference type="PANTHER" id="PTHR21659:SF42">
    <property type="entry name" value="UPF0057 MEMBRANE PROTEIN ZK632.10-RELATED"/>
    <property type="match status" value="1"/>
</dbReference>
<keyword evidence="3 6" id="KW-0812">Transmembrane</keyword>
<dbReference type="GO" id="GO:0016020">
    <property type="term" value="C:membrane"/>
    <property type="evidence" value="ECO:0007669"/>
    <property type="project" value="UniProtKB-SubCell"/>
</dbReference>
<evidence type="ECO:0000256" key="5">
    <source>
        <dbReference type="ARBA" id="ARBA00023136"/>
    </source>
</evidence>
<evidence type="ECO:0000313" key="8">
    <source>
        <dbReference type="Proteomes" id="UP000794436"/>
    </source>
</evidence>
<organism evidence="7 8">
    <name type="scientific">Pythium oligandrum</name>
    <name type="common">Mycoparasitic fungus</name>
    <dbReference type="NCBI Taxonomy" id="41045"/>
    <lineage>
        <taxon>Eukaryota</taxon>
        <taxon>Sar</taxon>
        <taxon>Stramenopiles</taxon>
        <taxon>Oomycota</taxon>
        <taxon>Peronosporomycetes</taxon>
        <taxon>Pythiales</taxon>
        <taxon>Pythiaceae</taxon>
        <taxon>Pythium</taxon>
    </lineage>
</organism>
<evidence type="ECO:0008006" key="9">
    <source>
        <dbReference type="Google" id="ProtNLM"/>
    </source>
</evidence>
<dbReference type="AlphaFoldDB" id="A0A8K1C9A8"/>
<dbReference type="Proteomes" id="UP000794436">
    <property type="component" value="Unassembled WGS sequence"/>
</dbReference>
<evidence type="ECO:0000256" key="6">
    <source>
        <dbReference type="SAM" id="Phobius"/>
    </source>
</evidence>
<evidence type="ECO:0000256" key="2">
    <source>
        <dbReference type="ARBA" id="ARBA00009530"/>
    </source>
</evidence>
<accession>A0A8K1C9A8</accession>
<dbReference type="EMBL" id="SPLM01000110">
    <property type="protein sequence ID" value="TMW58788.1"/>
    <property type="molecule type" value="Genomic_DNA"/>
</dbReference>
<dbReference type="OrthoDB" id="2802411at2759"/>
<sequence length="106" mass="11702">MSQGRPSNNVHYLEVTPKAAAKAKRDAGAVAVEINEPPTEPAGPPRLRDRHEGWMQVLYILCVVILPPIGVYLDQGCNMTLAINILLTILWYLPGLIHALYVILFA</sequence>
<dbReference type="InterPro" id="IPR000612">
    <property type="entry name" value="PMP3"/>
</dbReference>
<evidence type="ECO:0000313" key="7">
    <source>
        <dbReference type="EMBL" id="TMW58788.1"/>
    </source>
</evidence>
<evidence type="ECO:0000256" key="4">
    <source>
        <dbReference type="ARBA" id="ARBA00022989"/>
    </source>
</evidence>
<feature type="transmembrane region" description="Helical" evidence="6">
    <location>
        <begin position="79"/>
        <end position="104"/>
    </location>
</feature>
<evidence type="ECO:0000256" key="3">
    <source>
        <dbReference type="ARBA" id="ARBA00022692"/>
    </source>
</evidence>
<keyword evidence="4 6" id="KW-1133">Transmembrane helix</keyword>
<keyword evidence="8" id="KW-1185">Reference proteome</keyword>
<name>A0A8K1C9A8_PYTOL</name>
<dbReference type="Pfam" id="PF01679">
    <property type="entry name" value="Pmp3"/>
    <property type="match status" value="1"/>
</dbReference>
<feature type="transmembrane region" description="Helical" evidence="6">
    <location>
        <begin position="54"/>
        <end position="73"/>
    </location>
</feature>
<evidence type="ECO:0000256" key="1">
    <source>
        <dbReference type="ARBA" id="ARBA00004370"/>
    </source>
</evidence>
<proteinExistence type="inferred from homology"/>
<dbReference type="PANTHER" id="PTHR21659">
    <property type="entry name" value="HYDROPHOBIC PROTEIN RCI2 LOW TEMPERATURE AND SALT RESPONSIVE PROTEIN LTI6 -RELATED"/>
    <property type="match status" value="1"/>
</dbReference>
<reference evidence="7" key="1">
    <citation type="submission" date="2019-03" db="EMBL/GenBank/DDBJ databases">
        <title>Long read genome sequence of the mycoparasitic Pythium oligandrum ATCC 38472 isolated from sugarbeet rhizosphere.</title>
        <authorList>
            <person name="Gaulin E."/>
        </authorList>
    </citation>
    <scope>NUCLEOTIDE SEQUENCE</scope>
    <source>
        <strain evidence="7">ATCC 38472_TT</strain>
    </source>
</reference>
<keyword evidence="5 6" id="KW-0472">Membrane</keyword>
<gene>
    <name evidence="7" type="ORF">Poli38472_006933</name>
</gene>
<comment type="caution">
    <text evidence="7">The sequence shown here is derived from an EMBL/GenBank/DDBJ whole genome shotgun (WGS) entry which is preliminary data.</text>
</comment>
<comment type="similarity">
    <text evidence="2">Belongs to the UPF0057 (PMP3) family.</text>
</comment>
<protein>
    <recommendedName>
        <fullName evidence="9">Plasma membrane proteolipid 3</fullName>
    </recommendedName>
</protein>
<comment type="subcellular location">
    <subcellularLocation>
        <location evidence="1">Membrane</location>
    </subcellularLocation>
</comment>